<dbReference type="EMBL" id="JAIWYP010000016">
    <property type="protein sequence ID" value="KAH3698350.1"/>
    <property type="molecule type" value="Genomic_DNA"/>
</dbReference>
<evidence type="ECO:0000313" key="2">
    <source>
        <dbReference type="Proteomes" id="UP000828390"/>
    </source>
</evidence>
<gene>
    <name evidence="1" type="ORF">DPMN_085870</name>
</gene>
<dbReference type="Proteomes" id="UP000828390">
    <property type="component" value="Unassembled WGS sequence"/>
</dbReference>
<evidence type="ECO:0000313" key="1">
    <source>
        <dbReference type="EMBL" id="KAH3698350.1"/>
    </source>
</evidence>
<organism evidence="1 2">
    <name type="scientific">Dreissena polymorpha</name>
    <name type="common">Zebra mussel</name>
    <name type="synonym">Mytilus polymorpha</name>
    <dbReference type="NCBI Taxonomy" id="45954"/>
    <lineage>
        <taxon>Eukaryota</taxon>
        <taxon>Metazoa</taxon>
        <taxon>Spiralia</taxon>
        <taxon>Lophotrochozoa</taxon>
        <taxon>Mollusca</taxon>
        <taxon>Bivalvia</taxon>
        <taxon>Autobranchia</taxon>
        <taxon>Heteroconchia</taxon>
        <taxon>Euheterodonta</taxon>
        <taxon>Imparidentia</taxon>
        <taxon>Neoheterodontei</taxon>
        <taxon>Myida</taxon>
        <taxon>Dreissenoidea</taxon>
        <taxon>Dreissenidae</taxon>
        <taxon>Dreissena</taxon>
    </lineage>
</organism>
<reference evidence="1" key="1">
    <citation type="journal article" date="2019" name="bioRxiv">
        <title>The Genome of the Zebra Mussel, Dreissena polymorpha: A Resource for Invasive Species Research.</title>
        <authorList>
            <person name="McCartney M.A."/>
            <person name="Auch B."/>
            <person name="Kono T."/>
            <person name="Mallez S."/>
            <person name="Zhang Y."/>
            <person name="Obille A."/>
            <person name="Becker A."/>
            <person name="Abrahante J.E."/>
            <person name="Garbe J."/>
            <person name="Badalamenti J.P."/>
            <person name="Herman A."/>
            <person name="Mangelson H."/>
            <person name="Liachko I."/>
            <person name="Sullivan S."/>
            <person name="Sone E.D."/>
            <person name="Koren S."/>
            <person name="Silverstein K.A.T."/>
            <person name="Beckman K.B."/>
            <person name="Gohl D.M."/>
        </authorList>
    </citation>
    <scope>NUCLEOTIDE SEQUENCE</scope>
    <source>
        <strain evidence="1">Duluth1</strain>
        <tissue evidence="1">Whole animal</tissue>
    </source>
</reference>
<reference evidence="1" key="2">
    <citation type="submission" date="2020-11" db="EMBL/GenBank/DDBJ databases">
        <authorList>
            <person name="McCartney M.A."/>
            <person name="Auch B."/>
            <person name="Kono T."/>
            <person name="Mallez S."/>
            <person name="Becker A."/>
            <person name="Gohl D.M."/>
            <person name="Silverstein K.A.T."/>
            <person name="Koren S."/>
            <person name="Bechman K.B."/>
            <person name="Herman A."/>
            <person name="Abrahante J.E."/>
            <person name="Garbe J."/>
        </authorList>
    </citation>
    <scope>NUCLEOTIDE SEQUENCE</scope>
    <source>
        <strain evidence="1">Duluth1</strain>
        <tissue evidence="1">Whole animal</tissue>
    </source>
</reference>
<sequence>MTEKNQLFGPFMARLSGCVFKIDQGNYSLLMRAKREELIKQGVPYPSHKDVKKHLTSDEIRLHCKQSTRAGVAKSNVRVAGVVHLLVWATDFFQLSCPWTTSFLKVGSRYTKKYFVLKP</sequence>
<accession>A0A9D4BJT2</accession>
<comment type="caution">
    <text evidence="1">The sequence shown here is derived from an EMBL/GenBank/DDBJ whole genome shotgun (WGS) entry which is preliminary data.</text>
</comment>
<proteinExistence type="predicted"/>
<dbReference type="AlphaFoldDB" id="A0A9D4BJT2"/>
<keyword evidence="2" id="KW-1185">Reference proteome</keyword>
<protein>
    <submittedName>
        <fullName evidence="1">Uncharacterized protein</fullName>
    </submittedName>
</protein>
<name>A0A9D4BJT2_DREPO</name>